<reference evidence="8 9" key="1">
    <citation type="submission" date="2024-04" db="EMBL/GenBank/DDBJ databases">
        <title>The reference genome of an endangered Asteraceae, Deinandra increscens subsp. villosa, native to the Central Coast of California.</title>
        <authorList>
            <person name="Guilliams M."/>
            <person name="Hasenstab-Lehman K."/>
            <person name="Meyer R."/>
            <person name="Mcevoy S."/>
        </authorList>
    </citation>
    <scope>NUCLEOTIDE SEQUENCE [LARGE SCALE GENOMIC DNA]</scope>
    <source>
        <tissue evidence="8">Leaf</tissue>
    </source>
</reference>
<dbReference type="PROSITE" id="PS50600">
    <property type="entry name" value="ULP_PROTEASE"/>
    <property type="match status" value="1"/>
</dbReference>
<name>A0AAP0D9G7_9ASTR</name>
<evidence type="ECO:0000256" key="1">
    <source>
        <dbReference type="ARBA" id="ARBA00005234"/>
    </source>
</evidence>
<feature type="region of interest" description="Disordered" evidence="6">
    <location>
        <begin position="776"/>
        <end position="799"/>
    </location>
</feature>
<dbReference type="InterPro" id="IPR057375">
    <property type="entry name" value="ULP2A/B_PH"/>
</dbReference>
<dbReference type="InterPro" id="IPR038765">
    <property type="entry name" value="Papain-like_cys_pep_sf"/>
</dbReference>
<dbReference type="AlphaFoldDB" id="A0AAP0D9G7"/>
<dbReference type="Gene3D" id="3.30.310.130">
    <property type="entry name" value="Ubiquitin-related"/>
    <property type="match status" value="1"/>
</dbReference>
<dbReference type="GO" id="GO:0006508">
    <property type="term" value="P:proteolysis"/>
    <property type="evidence" value="ECO:0007669"/>
    <property type="project" value="UniProtKB-KW"/>
</dbReference>
<dbReference type="Proteomes" id="UP001408789">
    <property type="component" value="Unassembled WGS sequence"/>
</dbReference>
<dbReference type="Pfam" id="PF02902">
    <property type="entry name" value="Peptidase_C48"/>
    <property type="match status" value="1"/>
</dbReference>
<evidence type="ECO:0000256" key="3">
    <source>
        <dbReference type="ARBA" id="ARBA00022786"/>
    </source>
</evidence>
<evidence type="ECO:0000259" key="7">
    <source>
        <dbReference type="PROSITE" id="PS50600"/>
    </source>
</evidence>
<proteinExistence type="inferred from homology"/>
<evidence type="ECO:0000313" key="8">
    <source>
        <dbReference type="EMBL" id="KAK9071066.1"/>
    </source>
</evidence>
<feature type="compositionally biased region" description="Basic residues" evidence="6">
    <location>
        <begin position="781"/>
        <end position="799"/>
    </location>
</feature>
<evidence type="ECO:0000256" key="4">
    <source>
        <dbReference type="ARBA" id="ARBA00022801"/>
    </source>
</evidence>
<dbReference type="FunFam" id="3.30.310.130:FF:000006">
    <property type="entry name" value="Probable ubiquitin-like-specific protease 2B"/>
    <property type="match status" value="1"/>
</dbReference>
<dbReference type="EMBL" id="JBCNJP010000011">
    <property type="protein sequence ID" value="KAK9071066.1"/>
    <property type="molecule type" value="Genomic_DNA"/>
</dbReference>
<keyword evidence="2" id="KW-0645">Protease</keyword>
<dbReference type="InterPro" id="IPR003653">
    <property type="entry name" value="Peptidase_C48_C"/>
</dbReference>
<evidence type="ECO:0000256" key="2">
    <source>
        <dbReference type="ARBA" id="ARBA00022670"/>
    </source>
</evidence>
<dbReference type="PANTHER" id="PTHR47764">
    <property type="entry name" value="UBIQUITIN-LIKE-SPECIFIC PROTEASE 2B-RELATED"/>
    <property type="match status" value="1"/>
</dbReference>
<dbReference type="SUPFAM" id="SSF54001">
    <property type="entry name" value="Cysteine proteinases"/>
    <property type="match status" value="1"/>
</dbReference>
<keyword evidence="4" id="KW-0378">Hydrolase</keyword>
<sequence length="799" mass="91624">MIESSDKFKVFSFDESVPEENPFWTSSVSAKKKSRCVDSGTDCYRFLETYAGGMPSRGKKLRNEIVILNEVDDAMNERICRSDAALQSSSSNYSSKTLSQSKCSDNFISHKDAIDRKDSDRNQRLRVADKPISIISDEDIDNSSTMCSSEFADAEGEQVLEQETTSLDEESSVVVYPECVTYGRSCFSKAKLTFFRSSIKLDVSEEGAIGCLTFEWKTQNILSIESRELDPLITAEVCLLIKPEHGQKSGILEVKFTLADPCWSNKQDQIKSLDEQYKEKWDVDLDSCELFEDITYMEGDCDSITISKRDFQLLQPEKFINDTIVDFYIEYLKKITPSDARVHFFNSFFFRKLADFDENQSRSVDSKEAFQRVRKWTKKVNIFQKDYIFIPVNFRLHWSLIIICHPGEVVDFTDDELEISSKVPCILHLDSIKGSHRGLEQCIKCYVWEEWKERNNNTPEDISTKFKDLRFLRLEAPQQENSYDCGLFMLHYMELFVKQASNNFNPINTFIDKDWFYPMEASLKRSRIRRLIFELTKSNTEQFLSPKSSFELKDEDDEEEEADVQILNDTCNSKEACCESISDTCANESGDVPPLMVKPLRSEHMDKNLLDGDLNGGSSIADDEQKNQSQIVLYDPSINDVSPIKKNQSQMVLYNPSINDVSPIKKCDETEDIIEKQALVAPDTNKINPIVTCIDNSMNRLQLKDKSAGGDDMFEPHVLEDSDDDDDDVVFETCVVEDSDPDRDSDDLYYICHINSTPRKTSLSLSKDVAEVGYNVETSKRRQRRPACSVGRKRPRRSS</sequence>
<dbReference type="Pfam" id="PF25352">
    <property type="entry name" value="PH_ULP"/>
    <property type="match status" value="1"/>
</dbReference>
<accession>A0AAP0D9G7</accession>
<evidence type="ECO:0000256" key="5">
    <source>
        <dbReference type="ARBA" id="ARBA00057729"/>
    </source>
</evidence>
<organism evidence="8 9">
    <name type="scientific">Deinandra increscens subsp. villosa</name>
    <dbReference type="NCBI Taxonomy" id="3103831"/>
    <lineage>
        <taxon>Eukaryota</taxon>
        <taxon>Viridiplantae</taxon>
        <taxon>Streptophyta</taxon>
        <taxon>Embryophyta</taxon>
        <taxon>Tracheophyta</taxon>
        <taxon>Spermatophyta</taxon>
        <taxon>Magnoliopsida</taxon>
        <taxon>eudicotyledons</taxon>
        <taxon>Gunneridae</taxon>
        <taxon>Pentapetalae</taxon>
        <taxon>asterids</taxon>
        <taxon>campanulids</taxon>
        <taxon>Asterales</taxon>
        <taxon>Asteraceae</taxon>
        <taxon>Asteroideae</taxon>
        <taxon>Heliantheae alliance</taxon>
        <taxon>Madieae</taxon>
        <taxon>Madiinae</taxon>
        <taxon>Deinandra</taxon>
    </lineage>
</organism>
<gene>
    <name evidence="8" type="ORF">SSX86_009634</name>
</gene>
<comment type="similarity">
    <text evidence="1">Belongs to the peptidase C48 family.</text>
</comment>
<dbReference type="Gene3D" id="1.10.418.20">
    <property type="match status" value="1"/>
</dbReference>
<comment type="function">
    <text evidence="5">Protease that catalyzes two essential functions in the SUMO pathway: processing of full-length SUMOs to their mature forms and deconjugation of SUMO from targeted proteins.</text>
</comment>
<dbReference type="PANTHER" id="PTHR47764:SF7">
    <property type="entry name" value="ULP1 PROTEASE FAMILY, C-TERMINAL CATALYTIC DOMAIN-CONTAINING PROTEIN-RELATED"/>
    <property type="match status" value="1"/>
</dbReference>
<keyword evidence="3" id="KW-0833">Ubl conjugation pathway</keyword>
<keyword evidence="9" id="KW-1185">Reference proteome</keyword>
<feature type="domain" description="Ubiquitin-like protease family profile" evidence="7">
    <location>
        <begin position="304"/>
        <end position="496"/>
    </location>
</feature>
<dbReference type="GO" id="GO:0008234">
    <property type="term" value="F:cysteine-type peptidase activity"/>
    <property type="evidence" value="ECO:0007669"/>
    <property type="project" value="InterPro"/>
</dbReference>
<protein>
    <recommendedName>
        <fullName evidence="7">Ubiquitin-like protease family profile domain-containing protein</fullName>
    </recommendedName>
</protein>
<evidence type="ECO:0000313" key="9">
    <source>
        <dbReference type="Proteomes" id="UP001408789"/>
    </source>
</evidence>
<evidence type="ECO:0000256" key="6">
    <source>
        <dbReference type="SAM" id="MobiDB-lite"/>
    </source>
</evidence>
<comment type="caution">
    <text evidence="8">The sequence shown here is derived from an EMBL/GenBank/DDBJ whole genome shotgun (WGS) entry which is preliminary data.</text>
</comment>